<dbReference type="AlphaFoldDB" id="M3GVB0"/>
<sequence>MNREKSNPRQKRNLRDRIEVLTFAPSFKKLRRKIQFVFFKNDPTHKITTTGSHSLLSSQRGYDL</sequence>
<name>M3GVB0_9LEPT</name>
<dbReference type="EMBL" id="AHOR02000053">
    <property type="protein sequence ID" value="EMF80475.1"/>
    <property type="molecule type" value="Genomic_DNA"/>
</dbReference>
<accession>M3GVB0</accession>
<organism evidence="1 2">
    <name type="scientific">Leptospira weilii serovar Topaz str. LT2116</name>
    <dbReference type="NCBI Taxonomy" id="1088540"/>
    <lineage>
        <taxon>Bacteria</taxon>
        <taxon>Pseudomonadati</taxon>
        <taxon>Spirochaetota</taxon>
        <taxon>Spirochaetia</taxon>
        <taxon>Leptospirales</taxon>
        <taxon>Leptospiraceae</taxon>
        <taxon>Leptospira</taxon>
    </lineage>
</organism>
<gene>
    <name evidence="1" type="ORF">LEP1GSC188_5178</name>
</gene>
<comment type="caution">
    <text evidence="1">The sequence shown here is derived from an EMBL/GenBank/DDBJ whole genome shotgun (WGS) entry which is preliminary data.</text>
</comment>
<reference evidence="1 2" key="1">
    <citation type="submission" date="2013-01" db="EMBL/GenBank/DDBJ databases">
        <authorList>
            <person name="Harkins D.M."/>
            <person name="Durkin A.S."/>
            <person name="Brinkac L.M."/>
            <person name="Haft D.H."/>
            <person name="Selengut J.D."/>
            <person name="Sanka R."/>
            <person name="DePew J."/>
            <person name="Purushe J."/>
            <person name="Tulsiani S.M."/>
            <person name="Graham G.C."/>
            <person name="Burns M.-A."/>
            <person name="Dohnt M.F."/>
            <person name="Smythe L.D."/>
            <person name="McKay D.B."/>
            <person name="Craig S.B."/>
            <person name="Vinetz J.M."/>
            <person name="Sutton G.G."/>
            <person name="Nierman W.C."/>
            <person name="Fouts D.E."/>
        </authorList>
    </citation>
    <scope>NUCLEOTIDE SEQUENCE [LARGE SCALE GENOMIC DNA]</scope>
    <source>
        <strain evidence="1 2">LT2116</strain>
    </source>
</reference>
<evidence type="ECO:0000313" key="2">
    <source>
        <dbReference type="Proteomes" id="UP000011770"/>
    </source>
</evidence>
<protein>
    <submittedName>
        <fullName evidence="1">Uncharacterized protein</fullName>
    </submittedName>
</protein>
<dbReference type="Proteomes" id="UP000011770">
    <property type="component" value="Unassembled WGS sequence"/>
</dbReference>
<evidence type="ECO:0000313" key="1">
    <source>
        <dbReference type="EMBL" id="EMF80475.1"/>
    </source>
</evidence>
<proteinExistence type="predicted"/>